<accession>A0A635R8H5</accession>
<name>A0A635R8H5_SALET</name>
<evidence type="ECO:0000313" key="1">
    <source>
        <dbReference type="EMBL" id="EDH8302948.1"/>
    </source>
</evidence>
<sequence length="1002" mass="113657">MMRKKFQRHAISYALSLAYGHQSFVIRNTGTTNDAHIDHYIQNEEGVLSNNRHFIADTMAEYQPNGDATTEGQSLHIIGYCHMYIATKDKRWLDAAKQAWDAYNTYFYAGQPIPTTPQRRICNWLVNGKEPVLAHYPIHPTEPTNGGYKCVPVRFTNGQCKIPQGAPFWGEYLDICTFAYRGHPAWAAINADVQIIKEDKEGSINWDDVLTHVITNPDKPYESTAWVDWPTLLNNATGYTPLWGGSETKAPKHDVDWIIAWTGNKIQDGEIIETGLADADKGTVQLKDTQLNGVYLINYAVKLPVEHGGYEFKRNEPWHNRPVHTPFLGSKNQYGNAADAELWFIDACYLLWRITGEVKYKQALDCAFYTAHEYTYIDATDKFFRRSTAADTPFTDGISYDFDYPDTVSATYGRDENGDITIHVPEAAQHFMEQKAVRFRINKDSKLRVTYGGVCKNGDPVYCKVMVNINPLKADTEEVNWYGLTLPRSTVNTVKQYDIDLGQLSRITTPAGEDYLIAEARACSDYGGCTWEERFEDSIYDGRAGTVVEAEFPDDSAGFIIGFWLTAEEKVKPVSIVYRADADFNLRLVDSDNWRWWWMLPNTNNEWRQVTLNPDEATLSGYQPDHTDADPKPSAPNFDKVDQVTILPDSTVDHAHFAYYCVNDIPPVFNKDDGYILTFRIALRGGAEFDAKVGDCTIVDYRLDSLAYCPGTIPFTNSYLEGSEQLGAWHGMPYPGYQYPFMYSIHKDDRYKLWLDNQIQFLYDSQLAYQQQIGELGPGCAAYIWNRWDNYSYGEADTWTTFHWGDDHPWAGYQPRAFHAACRCWYELKLRGKDVPEALTTYIENWVNWLGGFVDRFNGHTPNEFPTAPDKAVWVEDDFTAHMCGLWLAGCCWALLAGATNPNYDKVVNAAIKELGEGFTITSIPNKPINGAWSPAARESSDNGMAYGFYTGEVLRALGLYVTYKTYGANANIYRDLAITDHSQAVLDVTLTVEDVPLEPEQ</sequence>
<gene>
    <name evidence="1" type="ORF">CB695_15865</name>
</gene>
<proteinExistence type="predicted"/>
<dbReference type="AlphaFoldDB" id="A0A635R8H5"/>
<reference evidence="1" key="1">
    <citation type="submission" date="2018-07" db="EMBL/GenBank/DDBJ databases">
        <authorList>
            <person name="Ashton P.M."/>
            <person name="Dallman T."/>
            <person name="Nair S."/>
            <person name="De Pinna E."/>
            <person name="Peters T."/>
            <person name="Grant K."/>
        </authorList>
    </citation>
    <scope>NUCLEOTIDE SEQUENCE</scope>
    <source>
        <strain evidence="1">368335</strain>
    </source>
</reference>
<organism evidence="1">
    <name type="scientific">Salmonella enterica subsp. enterica serovar Chester</name>
    <dbReference type="NCBI Taxonomy" id="149386"/>
    <lineage>
        <taxon>Bacteria</taxon>
        <taxon>Pseudomonadati</taxon>
        <taxon>Pseudomonadota</taxon>
        <taxon>Gammaproteobacteria</taxon>
        <taxon>Enterobacterales</taxon>
        <taxon>Enterobacteriaceae</taxon>
        <taxon>Salmonella</taxon>
    </lineage>
</organism>
<dbReference type="EMBL" id="AAMIYH010000015">
    <property type="protein sequence ID" value="EDH8302948.1"/>
    <property type="molecule type" value="Genomic_DNA"/>
</dbReference>
<comment type="caution">
    <text evidence="1">The sequence shown here is derived from an EMBL/GenBank/DDBJ whole genome shotgun (WGS) entry which is preliminary data.</text>
</comment>
<protein>
    <submittedName>
        <fullName evidence="1">Phage tail protein</fullName>
    </submittedName>
</protein>